<feature type="compositionally biased region" description="Low complexity" evidence="1">
    <location>
        <begin position="323"/>
        <end position="337"/>
    </location>
</feature>
<reference evidence="2" key="1">
    <citation type="submission" date="2020-11" db="EMBL/GenBank/DDBJ databases">
        <authorList>
            <person name="Tran Van P."/>
        </authorList>
    </citation>
    <scope>NUCLEOTIDE SEQUENCE</scope>
</reference>
<dbReference type="AlphaFoldDB" id="A0A7R8XJ45"/>
<accession>A0A7R8XJ45</accession>
<feature type="compositionally biased region" description="Polar residues" evidence="1">
    <location>
        <begin position="407"/>
        <end position="421"/>
    </location>
</feature>
<gene>
    <name evidence="2" type="ORF">DSTB1V02_LOCUS6803</name>
</gene>
<organism evidence="2">
    <name type="scientific">Darwinula stevensoni</name>
    <dbReference type="NCBI Taxonomy" id="69355"/>
    <lineage>
        <taxon>Eukaryota</taxon>
        <taxon>Metazoa</taxon>
        <taxon>Ecdysozoa</taxon>
        <taxon>Arthropoda</taxon>
        <taxon>Crustacea</taxon>
        <taxon>Oligostraca</taxon>
        <taxon>Ostracoda</taxon>
        <taxon>Podocopa</taxon>
        <taxon>Podocopida</taxon>
        <taxon>Darwinulocopina</taxon>
        <taxon>Darwinuloidea</taxon>
        <taxon>Darwinulidae</taxon>
        <taxon>Darwinula</taxon>
    </lineage>
</organism>
<sequence length="622" mass="70379">MGLLDQRFPNLPLASNLQASSGLQPMDPDGDWKVNEAWEVKEATGKSCVLHPVKTTRSGEHVFACVTCTSVFQAPQVKDHLASKKHQKKSSKQLNDDETFAVHLIRVTLDQDVTRLSLEDFEEKKKHVKDKLNNPELVRFQARYHAFLPPRFKLHGGCILPVGVEYLVEIISEWMIFRGMMRLQYGYTCFLCDKSFLEKNPFGSLMQHVLSRRHVFAYVESHFPHLKDLCTSPASLEAFQKLVAQRGRVFEMLSVDKEVFDGNKDHIAAFVKGENFQAAVSWVQKIRENSKEKHASSVDLAPTRALTSMVDKEMQLSKEHQQPKPVVHQHQSGSHHSPMVLQQATPVLEHRQGSHRPPPGTVQHPSELQQSTCVHRHEPRSRRPSSSAVQIPLEPQRVMAVHETRSQHPPSGTALASQNVQHPSELQQVLRVAHSRLQLGSDESPSGSNTVALRQSPVSAPSLNDGKCKMPMQGTYSLMSKFLRDHVGCGHVLDFGQVFFRDRIGQSLKGFLLETSAEDFPNVREATRKLERLQLPSDPRSPQLPRIPLLYPQDVALLLLLHKTLEPSEQECLSDYLQFLKEKNTRELRRIFHALKMLKESGHLPSHDDPKVDEARAALGIR</sequence>
<proteinExistence type="predicted"/>
<feature type="compositionally biased region" description="Polar residues" evidence="1">
    <location>
        <begin position="441"/>
        <end position="462"/>
    </location>
</feature>
<dbReference type="Proteomes" id="UP000677054">
    <property type="component" value="Unassembled WGS sequence"/>
</dbReference>
<evidence type="ECO:0000313" key="2">
    <source>
        <dbReference type="EMBL" id="CAD7246961.1"/>
    </source>
</evidence>
<protein>
    <submittedName>
        <fullName evidence="2">Uncharacterized protein</fullName>
    </submittedName>
</protein>
<feature type="region of interest" description="Disordered" evidence="1">
    <location>
        <begin position="402"/>
        <end position="421"/>
    </location>
</feature>
<keyword evidence="3" id="KW-1185">Reference proteome</keyword>
<dbReference type="EMBL" id="LR900807">
    <property type="protein sequence ID" value="CAD7246961.1"/>
    <property type="molecule type" value="Genomic_DNA"/>
</dbReference>
<evidence type="ECO:0000313" key="3">
    <source>
        <dbReference type="Proteomes" id="UP000677054"/>
    </source>
</evidence>
<feature type="region of interest" description="Disordered" evidence="1">
    <location>
        <begin position="439"/>
        <end position="466"/>
    </location>
</feature>
<feature type="region of interest" description="Disordered" evidence="1">
    <location>
        <begin position="314"/>
        <end position="337"/>
    </location>
</feature>
<name>A0A7R8XJ45_9CRUS</name>
<dbReference type="EMBL" id="CAJPEV010001290">
    <property type="protein sequence ID" value="CAG0891865.1"/>
    <property type="molecule type" value="Genomic_DNA"/>
</dbReference>
<evidence type="ECO:0000256" key="1">
    <source>
        <dbReference type="SAM" id="MobiDB-lite"/>
    </source>
</evidence>
<feature type="region of interest" description="Disordered" evidence="1">
    <location>
        <begin position="349"/>
        <end position="393"/>
    </location>
</feature>
<feature type="compositionally biased region" description="Polar residues" evidence="1">
    <location>
        <begin position="363"/>
        <end position="373"/>
    </location>
</feature>